<dbReference type="SUPFAM" id="SSF53756">
    <property type="entry name" value="UDP-Glycosyltransferase/glycogen phosphorylase"/>
    <property type="match status" value="1"/>
</dbReference>
<gene>
    <name evidence="2" type="ORF">SAMN02982931_04250</name>
</gene>
<keyword evidence="3" id="KW-1185">Reference proteome</keyword>
<dbReference type="EMBL" id="FMXQ01000011">
    <property type="protein sequence ID" value="SDB54115.1"/>
    <property type="molecule type" value="Genomic_DNA"/>
</dbReference>
<feature type="domain" description="Glycosyltransferase subfamily 4-like N-terminal" evidence="1">
    <location>
        <begin position="38"/>
        <end position="206"/>
    </location>
</feature>
<reference evidence="2 3" key="1">
    <citation type="submission" date="2016-10" db="EMBL/GenBank/DDBJ databases">
        <authorList>
            <person name="de Groot N.N."/>
        </authorList>
    </citation>
    <scope>NUCLEOTIDE SEQUENCE [LARGE SCALE GENOMIC DNA]</scope>
    <source>
        <strain evidence="2 3">ATCC 35022</strain>
    </source>
</reference>
<dbReference type="PANTHER" id="PTHR45947:SF3">
    <property type="entry name" value="SULFOQUINOVOSYL TRANSFERASE SQD2"/>
    <property type="match status" value="1"/>
</dbReference>
<dbReference type="InterPro" id="IPR050194">
    <property type="entry name" value="Glycosyltransferase_grp1"/>
</dbReference>
<dbReference type="RefSeq" id="WP_090879883.1">
    <property type="nucleotide sequence ID" value="NZ_FMXQ01000011.1"/>
</dbReference>
<evidence type="ECO:0000313" key="3">
    <source>
        <dbReference type="Proteomes" id="UP000199071"/>
    </source>
</evidence>
<dbReference type="PANTHER" id="PTHR45947">
    <property type="entry name" value="SULFOQUINOVOSYL TRANSFERASE SQD2"/>
    <property type="match status" value="1"/>
</dbReference>
<dbReference type="GO" id="GO:0016757">
    <property type="term" value="F:glycosyltransferase activity"/>
    <property type="evidence" value="ECO:0007669"/>
    <property type="project" value="TreeGrafter"/>
</dbReference>
<dbReference type="STRING" id="665467.SAMN02982931_04250"/>
<dbReference type="CDD" id="cd03801">
    <property type="entry name" value="GT4_PimA-like"/>
    <property type="match status" value="1"/>
</dbReference>
<keyword evidence="2" id="KW-0808">Transferase</keyword>
<dbReference type="Proteomes" id="UP000199071">
    <property type="component" value="Unassembled WGS sequence"/>
</dbReference>
<sequence length="947" mass="102821">MKRHIPSLASIVDGTARAGRALDVCVVTSEFLGPIKNGGIATATSGLIEQLVSDGHRVTVLYTLVERGAPVVVERDWDYWVRVAAESGVTLAFIPHEGSYRAWRQKSWLVKEFLGAYAFDLVYFNEHHGSGYYALAAKRAGLAPFAEQLHCVVTHGSIEWVYEYNDQYVQRASDLEIMAFERRSVEWADVVIGPSRYLLAEYEKYGWALPEQTFNQPYALIRGEAVIGDRPVKIDELVFFGRLEARKGLWLFCDTMDRLGEKLRGKTVTFLGRMTNVGGTASGALILARARRWHCRVRLLTDYDQTKALAYLKEEGRLAIMPSLSDNSPCVVYECMENGIPFLTTRGSGADELVSAATAEKIMFDVSIESLAERLESVLAHGAAYGAPGFDPEQNLKTWSAWHAEIANDPLRYVAHPPLSMLPAANSSKSLLILIIDDGQIPLGLFADNLARSVESFGSMARIIILSGRKPVLSAFLSPPDGPAGEDVWQVVSVLGPEQRVEALGTIAAAELVFCVDMEYELRPHFFWAAINLLGSGHASVVSCICATTQEGSEELTVADLPHGDAPAIGILGRSTSSNICAFSSSAIGDVLEASDLVDDELGTYVGTLSIGHTLFIGARKRGQSFLLVPMIGGKTVWPGWVSKRPTNSYREKKRTARDLNLLPSFYPNGAPWLALSSFGSYLEEHGLPQFSGTVSLDDAHPLVSPETKRLPLLAAALGRPELALQLASGPDFARESTEQIIETAEGAIRFRKSFDIAGVLRSERIWAVGPDLSAVGPSDTTAATGRDQIAEMLGNILVEAPPNLVDERPEPIPDRIAGAVRVYVGAARVDTDSGWITPLATSTATTPHLLIIDIPVAGHKMLEARLVGEGPTHALPVVIRVIDQSTGLDVSSSKMDVSTETAYTTLHVPLGRIHANIAVAVEFAVASGATTRADFAKYRFSRLRIS</sequence>
<evidence type="ECO:0000313" key="2">
    <source>
        <dbReference type="EMBL" id="SDB54115.1"/>
    </source>
</evidence>
<dbReference type="Pfam" id="PF13692">
    <property type="entry name" value="Glyco_trans_1_4"/>
    <property type="match status" value="1"/>
</dbReference>
<dbReference type="Gene3D" id="3.40.50.2000">
    <property type="entry name" value="Glycogen Phosphorylase B"/>
    <property type="match status" value="2"/>
</dbReference>
<organism evidence="2 3">
    <name type="scientific">Bauldia litoralis</name>
    <dbReference type="NCBI Taxonomy" id="665467"/>
    <lineage>
        <taxon>Bacteria</taxon>
        <taxon>Pseudomonadati</taxon>
        <taxon>Pseudomonadota</taxon>
        <taxon>Alphaproteobacteria</taxon>
        <taxon>Hyphomicrobiales</taxon>
        <taxon>Kaistiaceae</taxon>
        <taxon>Bauldia</taxon>
    </lineage>
</organism>
<dbReference type="InterPro" id="IPR028098">
    <property type="entry name" value="Glyco_trans_4-like_N"/>
</dbReference>
<proteinExistence type="predicted"/>
<dbReference type="AlphaFoldDB" id="A0A1G6EB09"/>
<accession>A0A1G6EB09</accession>
<dbReference type="Pfam" id="PF13579">
    <property type="entry name" value="Glyco_trans_4_4"/>
    <property type="match status" value="1"/>
</dbReference>
<dbReference type="OrthoDB" id="9801954at2"/>
<protein>
    <submittedName>
        <fullName evidence="2">Glycosyltransferase involved in cell wall bisynthesis</fullName>
    </submittedName>
</protein>
<evidence type="ECO:0000259" key="1">
    <source>
        <dbReference type="Pfam" id="PF13579"/>
    </source>
</evidence>
<name>A0A1G6EB09_9HYPH</name>